<sequence>KDVRSNFWKTYERVGKQRDDEFLERHNNNLDVLLLFAGLFSAVSSSFIVDMTSDLQPDPSDTTNALLKMLVLRANGNLSSNAEIQMQAWTGPSISVIWIQALAYAGLSTSLLAAFGAVLGKQW</sequence>
<dbReference type="AlphaFoldDB" id="A0A0C9UVD8"/>
<evidence type="ECO:0000313" key="4">
    <source>
        <dbReference type="Proteomes" id="UP000054279"/>
    </source>
</evidence>
<evidence type="ECO:0000259" key="2">
    <source>
        <dbReference type="Pfam" id="PF20153"/>
    </source>
</evidence>
<keyword evidence="1" id="KW-1133">Transmembrane helix</keyword>
<keyword evidence="1" id="KW-0812">Transmembrane</keyword>
<keyword evidence="1" id="KW-0472">Membrane</keyword>
<organism evidence="3 4">
    <name type="scientific">Sphaerobolus stellatus (strain SS14)</name>
    <dbReference type="NCBI Taxonomy" id="990650"/>
    <lineage>
        <taxon>Eukaryota</taxon>
        <taxon>Fungi</taxon>
        <taxon>Dikarya</taxon>
        <taxon>Basidiomycota</taxon>
        <taxon>Agaricomycotina</taxon>
        <taxon>Agaricomycetes</taxon>
        <taxon>Phallomycetidae</taxon>
        <taxon>Geastrales</taxon>
        <taxon>Sphaerobolaceae</taxon>
        <taxon>Sphaerobolus</taxon>
    </lineage>
</organism>
<protein>
    <recommendedName>
        <fullName evidence="2">DUF6535 domain-containing protein</fullName>
    </recommendedName>
</protein>
<dbReference type="Pfam" id="PF20153">
    <property type="entry name" value="DUF6535"/>
    <property type="match status" value="1"/>
</dbReference>
<keyword evidence="4" id="KW-1185">Reference proteome</keyword>
<feature type="non-terminal residue" evidence="3">
    <location>
        <position position="123"/>
    </location>
</feature>
<gene>
    <name evidence="3" type="ORF">M422DRAFT_118535</name>
</gene>
<feature type="transmembrane region" description="Helical" evidence="1">
    <location>
        <begin position="32"/>
        <end position="49"/>
    </location>
</feature>
<evidence type="ECO:0000256" key="1">
    <source>
        <dbReference type="SAM" id="Phobius"/>
    </source>
</evidence>
<feature type="domain" description="DUF6535" evidence="2">
    <location>
        <begin position="8"/>
        <end position="123"/>
    </location>
</feature>
<proteinExistence type="predicted"/>
<reference evidence="3 4" key="1">
    <citation type="submission" date="2014-06" db="EMBL/GenBank/DDBJ databases">
        <title>Evolutionary Origins and Diversification of the Mycorrhizal Mutualists.</title>
        <authorList>
            <consortium name="DOE Joint Genome Institute"/>
            <consortium name="Mycorrhizal Genomics Consortium"/>
            <person name="Kohler A."/>
            <person name="Kuo A."/>
            <person name="Nagy L.G."/>
            <person name="Floudas D."/>
            <person name="Copeland A."/>
            <person name="Barry K.W."/>
            <person name="Cichocki N."/>
            <person name="Veneault-Fourrey C."/>
            <person name="LaButti K."/>
            <person name="Lindquist E.A."/>
            <person name="Lipzen A."/>
            <person name="Lundell T."/>
            <person name="Morin E."/>
            <person name="Murat C."/>
            <person name="Riley R."/>
            <person name="Ohm R."/>
            <person name="Sun H."/>
            <person name="Tunlid A."/>
            <person name="Henrissat B."/>
            <person name="Grigoriev I.V."/>
            <person name="Hibbett D.S."/>
            <person name="Martin F."/>
        </authorList>
    </citation>
    <scope>NUCLEOTIDE SEQUENCE [LARGE SCALE GENOMIC DNA]</scope>
    <source>
        <strain evidence="3 4">SS14</strain>
    </source>
</reference>
<feature type="transmembrane region" description="Helical" evidence="1">
    <location>
        <begin position="96"/>
        <end position="119"/>
    </location>
</feature>
<dbReference type="Proteomes" id="UP000054279">
    <property type="component" value="Unassembled WGS sequence"/>
</dbReference>
<accession>A0A0C9UVD8</accession>
<dbReference type="EMBL" id="KN837286">
    <property type="protein sequence ID" value="KIJ29281.1"/>
    <property type="molecule type" value="Genomic_DNA"/>
</dbReference>
<dbReference type="HOGENOM" id="CLU_018688_3_0_1"/>
<dbReference type="InterPro" id="IPR045338">
    <property type="entry name" value="DUF6535"/>
</dbReference>
<dbReference type="OrthoDB" id="3219854at2759"/>
<name>A0A0C9UVD8_SPHS4</name>
<evidence type="ECO:0000313" key="3">
    <source>
        <dbReference type="EMBL" id="KIJ29281.1"/>
    </source>
</evidence>
<feature type="non-terminal residue" evidence="3">
    <location>
        <position position="1"/>
    </location>
</feature>